<name>A0A8S5P8Z2_9CAUD</name>
<evidence type="ECO:0000313" key="1">
    <source>
        <dbReference type="EMBL" id="DAE02907.1"/>
    </source>
</evidence>
<dbReference type="InterPro" id="IPR010982">
    <property type="entry name" value="Lambda_DNA-bd_dom_sf"/>
</dbReference>
<organism evidence="1">
    <name type="scientific">Siphoviridae sp. ct8Hx23</name>
    <dbReference type="NCBI Taxonomy" id="2825360"/>
    <lineage>
        <taxon>Viruses</taxon>
        <taxon>Duplodnaviria</taxon>
        <taxon>Heunggongvirae</taxon>
        <taxon>Uroviricota</taxon>
        <taxon>Caudoviricetes</taxon>
    </lineage>
</organism>
<sequence>MSKNIIDQFRTEHGLSYAKMAAMAGFSARGVVFAHCHNLRVVSAESAVKYNRTFGIPLCKIRPDLWPPEEQR</sequence>
<dbReference type="GO" id="GO:0003677">
    <property type="term" value="F:DNA binding"/>
    <property type="evidence" value="ECO:0007669"/>
    <property type="project" value="InterPro"/>
</dbReference>
<dbReference type="SUPFAM" id="SSF47413">
    <property type="entry name" value="lambda repressor-like DNA-binding domains"/>
    <property type="match status" value="1"/>
</dbReference>
<protein>
    <submittedName>
        <fullName evidence="1">Helix-turn-helix domain protein</fullName>
    </submittedName>
</protein>
<reference evidence="1" key="1">
    <citation type="journal article" date="2021" name="Proc. Natl. Acad. Sci. U.S.A.">
        <title>A Catalog of Tens of Thousands of Viruses from Human Metagenomes Reveals Hidden Associations with Chronic Diseases.</title>
        <authorList>
            <person name="Tisza M.J."/>
            <person name="Buck C.B."/>
        </authorList>
    </citation>
    <scope>NUCLEOTIDE SEQUENCE</scope>
    <source>
        <strain evidence="1">Ct8Hx23</strain>
    </source>
</reference>
<dbReference type="EMBL" id="BK015355">
    <property type="protein sequence ID" value="DAE02907.1"/>
    <property type="molecule type" value="Genomic_DNA"/>
</dbReference>
<proteinExistence type="predicted"/>
<accession>A0A8S5P8Z2</accession>